<gene>
    <name evidence="1" type="ORF">AUC31_14400</name>
</gene>
<proteinExistence type="predicted"/>
<keyword evidence="2" id="KW-1185">Reference proteome</keyword>
<dbReference type="Proteomes" id="UP000067683">
    <property type="component" value="Chromosome"/>
</dbReference>
<dbReference type="OrthoDB" id="2652370at2"/>
<dbReference type="EMBL" id="CP013659">
    <property type="protein sequence ID" value="ALS76312.1"/>
    <property type="molecule type" value="Genomic_DNA"/>
</dbReference>
<protein>
    <submittedName>
        <fullName evidence="1">Uncharacterized protein</fullName>
    </submittedName>
</protein>
<organism evidence="1 2">
    <name type="scientific">Planococcus rifietoensis</name>
    <dbReference type="NCBI Taxonomy" id="200991"/>
    <lineage>
        <taxon>Bacteria</taxon>
        <taxon>Bacillati</taxon>
        <taxon>Bacillota</taxon>
        <taxon>Bacilli</taxon>
        <taxon>Bacillales</taxon>
        <taxon>Caryophanaceae</taxon>
        <taxon>Planococcus</taxon>
    </lineage>
</organism>
<dbReference type="KEGG" id="prt:AUC31_14400"/>
<dbReference type="RefSeq" id="WP_058383014.1">
    <property type="nucleotide sequence ID" value="NZ_CP013659.2"/>
</dbReference>
<accession>A0A0U2XUP2</accession>
<name>A0A0U2XUP2_9BACL</name>
<dbReference type="AlphaFoldDB" id="A0A0U2XUP2"/>
<evidence type="ECO:0000313" key="1">
    <source>
        <dbReference type="EMBL" id="ALS76312.1"/>
    </source>
</evidence>
<reference evidence="1" key="1">
    <citation type="submission" date="2016-01" db="EMBL/GenBank/DDBJ databases">
        <title>Complete genome of Planococcus rifietoensis type strain M8.</title>
        <authorList>
            <person name="See-Too W.S."/>
        </authorList>
    </citation>
    <scope>NUCLEOTIDE SEQUENCE [LARGE SCALE GENOMIC DNA]</scope>
    <source>
        <strain evidence="1">M8</strain>
    </source>
</reference>
<sequence length="194" mass="22350">MDYRWDVIDALEAQEKYIEALTLMVIEWEKNPEDLKVANRLGFLCWYVTVEADVLGDNGLDAIGIDECGKLFSELAHFGQITFPEEPDFLSSYGYMISLFPDYFDLSALEICGEYGSDIYRIGERMIGKARSLKPEDKIIQLMHIDSKPNRKSNHAYRELCHEVSRLLPAAFQGEGEMQQYFKEVLNRTNLDSD</sequence>
<evidence type="ECO:0000313" key="2">
    <source>
        <dbReference type="Proteomes" id="UP000067683"/>
    </source>
</evidence>